<evidence type="ECO:0000313" key="14">
    <source>
        <dbReference type="Proteomes" id="UP000005926"/>
    </source>
</evidence>
<evidence type="ECO:0000313" key="13">
    <source>
        <dbReference type="EMBL" id="EEW38194.1"/>
    </source>
</evidence>
<dbReference type="GO" id="GO:0008108">
    <property type="term" value="F:UDP-glucose:hexose-1-phosphate uridylyltransferase activity"/>
    <property type="evidence" value="ECO:0007669"/>
    <property type="project" value="UniProtKB-UniRule"/>
</dbReference>
<proteinExistence type="inferred from homology"/>
<keyword evidence="8 10" id="KW-0299">Galactose metabolism</keyword>
<comment type="similarity">
    <text evidence="4 10">Belongs to the galactose-1-phosphate uridylyltransferase type 2 family.</text>
</comment>
<evidence type="ECO:0000256" key="6">
    <source>
        <dbReference type="ARBA" id="ARBA00022679"/>
    </source>
</evidence>
<dbReference type="HAMAP" id="MF_00571">
    <property type="entry name" value="GalP_UDP_trans"/>
    <property type="match status" value="1"/>
</dbReference>
<evidence type="ECO:0000256" key="9">
    <source>
        <dbReference type="ARBA" id="ARBA00023277"/>
    </source>
</evidence>
<comment type="pathway">
    <text evidence="3 10">Carbohydrate metabolism; galactose metabolism.</text>
</comment>
<keyword evidence="6 10" id="KW-0808">Transferase</keyword>
<dbReference type="RefSeq" id="WP_005604942.1">
    <property type="nucleotide sequence ID" value="NZ_CP102283.1"/>
</dbReference>
<dbReference type="InterPro" id="IPR005849">
    <property type="entry name" value="GalP_Utransf_N"/>
</dbReference>
<dbReference type="STRING" id="638301.HMPREF0444_0058"/>
<evidence type="ECO:0000256" key="8">
    <source>
        <dbReference type="ARBA" id="ARBA00023144"/>
    </source>
</evidence>
<dbReference type="GO" id="GO:0005737">
    <property type="term" value="C:cytoplasm"/>
    <property type="evidence" value="ECO:0007669"/>
    <property type="project" value="UniProtKB-SubCell"/>
</dbReference>
<comment type="caution">
    <text evidence="13">The sequence shown here is derived from an EMBL/GenBank/DDBJ whole genome shotgun (WGS) entry which is preliminary data.</text>
</comment>
<keyword evidence="5 10" id="KW-0963">Cytoplasm</keyword>
<dbReference type="eggNOG" id="COG4468">
    <property type="taxonomic scope" value="Bacteria"/>
</dbReference>
<dbReference type="PANTHER" id="PTHR39191:SF1">
    <property type="entry name" value="DUF4922 DOMAIN-CONTAINING PROTEIN"/>
    <property type="match status" value="1"/>
</dbReference>
<dbReference type="EC" id="2.7.7.12" evidence="10"/>
<dbReference type="PANTHER" id="PTHR39191">
    <property type="entry name" value="GALACTOSE-1-PHOSPHATE URIDYLYLTRANSFERASE"/>
    <property type="match status" value="1"/>
</dbReference>
<comment type="catalytic activity">
    <reaction evidence="1 10">
        <text>alpha-D-galactose 1-phosphate + UDP-alpha-D-glucose = alpha-D-glucose 1-phosphate + UDP-alpha-D-galactose</text>
        <dbReference type="Rhea" id="RHEA:13989"/>
        <dbReference type="ChEBI" id="CHEBI:58336"/>
        <dbReference type="ChEBI" id="CHEBI:58601"/>
        <dbReference type="ChEBI" id="CHEBI:58885"/>
        <dbReference type="ChEBI" id="CHEBI:66914"/>
        <dbReference type="EC" id="2.7.7.12"/>
    </reaction>
</comment>
<keyword evidence="9 10" id="KW-0119">Carbohydrate metabolism</keyword>
<evidence type="ECO:0000259" key="11">
    <source>
        <dbReference type="Pfam" id="PF01087"/>
    </source>
</evidence>
<name>C8NDR3_9LACT</name>
<sequence>MKMNKAIQEFVNSAIESGYVSKEDRSYLLNRVLYLVGEESFEACKEIDQPSLLEAMANVVEASVEAGRIADDAEERDWLEQELMNLVIPKPSELNRLFWNKYEEGPKVATDAFYKMALDLNLIKVNDIAKNISFNGETEYGDLEITINLSKPEKTKEEIIKAAQSKDFNYPANRLCFENVGYHGRINWPGRANHRIVGMELGGESWGYHYSPYAYYSEHAIFLSENLEPMKVDEGAFSRLLEIVTQFPHYFVGSNAGLPIVGGSILSHNHYQGGRYVFPMNLAKVLETGISKKFDTVKIERLYWPLSALRLRGNNREEVFEVAVDILKAWEDYENKDLEILRESNGEPHNAITPIVRRQGDAYEFDLVLRNNRTTEEFPDGIFHPHADVQHIKKENIGLIEVMGLAILPPRLERELREVRDYLVGEAPLEAVATIHQEWAKELKAQEPTKETVDAFLQKAVSAKFCRVLEYAGVFKQTKEGQEAFSAFMHEFTK</sequence>
<evidence type="ECO:0000256" key="5">
    <source>
        <dbReference type="ARBA" id="ARBA00022490"/>
    </source>
</evidence>
<dbReference type="InterPro" id="IPR005850">
    <property type="entry name" value="GalP_Utransf_C"/>
</dbReference>
<evidence type="ECO:0000256" key="7">
    <source>
        <dbReference type="ARBA" id="ARBA00022695"/>
    </source>
</evidence>
<keyword evidence="7 10" id="KW-0548">Nucleotidyltransferase</keyword>
<evidence type="ECO:0000256" key="3">
    <source>
        <dbReference type="ARBA" id="ARBA00004947"/>
    </source>
</evidence>
<keyword evidence="14" id="KW-1185">Reference proteome</keyword>
<evidence type="ECO:0000256" key="2">
    <source>
        <dbReference type="ARBA" id="ARBA00004496"/>
    </source>
</evidence>
<feature type="domain" description="Galactose-1-phosphate uridyl transferase N-terminal" evidence="11">
    <location>
        <begin position="21"/>
        <end position="229"/>
    </location>
</feature>
<dbReference type="Pfam" id="PF01087">
    <property type="entry name" value="GalP_UDP_transf"/>
    <property type="match status" value="1"/>
</dbReference>
<dbReference type="InterPro" id="IPR000766">
    <property type="entry name" value="GalP_uridyl_Trfase_II"/>
</dbReference>
<dbReference type="GeneID" id="78411674"/>
<dbReference type="EMBL" id="ACKZ01000004">
    <property type="protein sequence ID" value="EEW38194.1"/>
    <property type="molecule type" value="Genomic_DNA"/>
</dbReference>
<evidence type="ECO:0000256" key="1">
    <source>
        <dbReference type="ARBA" id="ARBA00001107"/>
    </source>
</evidence>
<reference evidence="13 14" key="1">
    <citation type="submission" date="2009-08" db="EMBL/GenBank/DDBJ databases">
        <authorList>
            <person name="Muzny D."/>
            <person name="Qin X."/>
            <person name="Deng J."/>
            <person name="Jiang H."/>
            <person name="Liu Y."/>
            <person name="Qu J."/>
            <person name="Song X.-Z."/>
            <person name="Zhang L."/>
            <person name="Thornton R."/>
            <person name="Coyle M."/>
            <person name="Francisco L."/>
            <person name="Jackson L."/>
            <person name="Javaid M."/>
            <person name="Korchina V."/>
            <person name="Kovar C."/>
            <person name="Mata R."/>
            <person name="Mathew T."/>
            <person name="Ngo R."/>
            <person name="Nguyen L."/>
            <person name="Nguyen N."/>
            <person name="Okwuonu G."/>
            <person name="Ongeri F."/>
            <person name="Pham C."/>
            <person name="Simmons D."/>
            <person name="Wilczek-Boney K."/>
            <person name="Hale W."/>
            <person name="Jakkamsetti A."/>
            <person name="Pham P."/>
            <person name="Ruth R."/>
            <person name="San Lucas F."/>
            <person name="Warren J."/>
            <person name="Zhang J."/>
            <person name="Zhao Z."/>
            <person name="Zhou C."/>
            <person name="Zhu D."/>
            <person name="Lee S."/>
            <person name="Bess C."/>
            <person name="Blankenburg K."/>
            <person name="Forbes L."/>
            <person name="Fu Q."/>
            <person name="Gubbala S."/>
            <person name="Hirani K."/>
            <person name="Jayaseelan J.C."/>
            <person name="Lara F."/>
            <person name="Munidasa M."/>
            <person name="Palculict T."/>
            <person name="Patil S."/>
            <person name="Pu L.-L."/>
            <person name="Saada N."/>
            <person name="Tang L."/>
            <person name="Weissenberger G."/>
            <person name="Zhu Y."/>
            <person name="Hemphill L."/>
            <person name="Shang Y."/>
            <person name="Youmans B."/>
            <person name="Ayvaz T."/>
            <person name="Ross M."/>
            <person name="Santibanez J."/>
            <person name="Aqrawi P."/>
            <person name="Gross S."/>
            <person name="Joshi V."/>
            <person name="Fowler G."/>
            <person name="Nazareth L."/>
            <person name="Reid J."/>
            <person name="Worley K."/>
            <person name="Petrosino J."/>
            <person name="Highlander S."/>
            <person name="Gibbs R."/>
        </authorList>
    </citation>
    <scope>NUCLEOTIDE SEQUENCE [LARGE SCALE GENOMIC DNA]</scope>
    <source>
        <strain evidence="13 14">ATCC 49175</strain>
    </source>
</reference>
<dbReference type="Pfam" id="PF02744">
    <property type="entry name" value="GalP_UDP_tr_C"/>
    <property type="match status" value="1"/>
</dbReference>
<gene>
    <name evidence="10 13" type="primary">galT</name>
    <name evidence="13" type="ORF">HMPREF0444_0058</name>
</gene>
<dbReference type="UniPathway" id="UPA00214"/>
<dbReference type="AlphaFoldDB" id="C8NDR3"/>
<dbReference type="GO" id="GO:0006012">
    <property type="term" value="P:galactose metabolic process"/>
    <property type="evidence" value="ECO:0007669"/>
    <property type="project" value="UniProtKB-UniRule"/>
</dbReference>
<dbReference type="PIRSF" id="PIRSF006005">
    <property type="entry name" value="GalT_BS"/>
    <property type="match status" value="1"/>
</dbReference>
<evidence type="ECO:0000259" key="12">
    <source>
        <dbReference type="Pfam" id="PF02744"/>
    </source>
</evidence>
<evidence type="ECO:0000256" key="4">
    <source>
        <dbReference type="ARBA" id="ARBA00008706"/>
    </source>
</evidence>
<comment type="subcellular location">
    <subcellularLocation>
        <location evidence="2 10">Cytoplasm</location>
    </subcellularLocation>
</comment>
<feature type="domain" description="Galactose-1-phosphate uridyl transferase C-terminal" evidence="12">
    <location>
        <begin position="245"/>
        <end position="440"/>
    </location>
</feature>
<accession>C8NDR3</accession>
<protein>
    <recommendedName>
        <fullName evidence="10">Galactose-1-phosphate uridylyltransferase</fullName>
        <shortName evidence="10">Gal-1-P uridylyltransferase</shortName>
        <ecNumber evidence="10">2.7.7.12</ecNumber>
    </recommendedName>
    <alternativeName>
        <fullName evidence="10">UDP-glucose--hexose-1-phosphate uridylyltransferase</fullName>
    </alternativeName>
</protein>
<organism evidence="13 14">
    <name type="scientific">Granulicatella adiacens ATCC 49175</name>
    <dbReference type="NCBI Taxonomy" id="638301"/>
    <lineage>
        <taxon>Bacteria</taxon>
        <taxon>Bacillati</taxon>
        <taxon>Bacillota</taxon>
        <taxon>Bacilli</taxon>
        <taxon>Lactobacillales</taxon>
        <taxon>Carnobacteriaceae</taxon>
        <taxon>Granulicatella</taxon>
    </lineage>
</organism>
<dbReference type="Proteomes" id="UP000005926">
    <property type="component" value="Unassembled WGS sequence"/>
</dbReference>
<evidence type="ECO:0000256" key="10">
    <source>
        <dbReference type="HAMAP-Rule" id="MF_00571"/>
    </source>
</evidence>
<dbReference type="HOGENOM" id="CLU_047799_0_0_9"/>